<sequence>MFRTSGSSISARAEDGNDGRVQGQGLGIAGREAREFVASSGSCSSSIGFLRLIQKKSDADEIDGSSLLVWFFLDLFASRIPLSLTTASPRLLGEIGFQSRRLDVTYWRWRGVLSITIVPKDLDHPSQEAR</sequence>
<name>A0AAV8R9F1_ENSVE</name>
<keyword evidence="3" id="KW-1185">Reference proteome</keyword>
<protein>
    <submittedName>
        <fullName evidence="2">Uncharacterized protein</fullName>
    </submittedName>
</protein>
<evidence type="ECO:0000313" key="3">
    <source>
        <dbReference type="Proteomes" id="UP001222027"/>
    </source>
</evidence>
<dbReference type="Proteomes" id="UP001222027">
    <property type="component" value="Unassembled WGS sequence"/>
</dbReference>
<dbReference type="EMBL" id="JAQQAF010000004">
    <property type="protein sequence ID" value="KAJ8492190.1"/>
    <property type="molecule type" value="Genomic_DNA"/>
</dbReference>
<reference evidence="2 3" key="1">
    <citation type="submission" date="2022-12" db="EMBL/GenBank/DDBJ databases">
        <title>Chromosome-scale assembly of the Ensete ventricosum genome.</title>
        <authorList>
            <person name="Dussert Y."/>
            <person name="Stocks J."/>
            <person name="Wendawek A."/>
            <person name="Woldeyes F."/>
            <person name="Nichols R.A."/>
            <person name="Borrell J.S."/>
        </authorList>
    </citation>
    <scope>NUCLEOTIDE SEQUENCE [LARGE SCALE GENOMIC DNA]</scope>
    <source>
        <strain evidence="3">cv. Maze</strain>
        <tissue evidence="2">Seeds</tissue>
    </source>
</reference>
<comment type="caution">
    <text evidence="2">The sequence shown here is derived from an EMBL/GenBank/DDBJ whole genome shotgun (WGS) entry which is preliminary data.</text>
</comment>
<gene>
    <name evidence="2" type="ORF">OPV22_013911</name>
</gene>
<evidence type="ECO:0000256" key="1">
    <source>
        <dbReference type="SAM" id="MobiDB-lite"/>
    </source>
</evidence>
<accession>A0AAV8R9F1</accession>
<organism evidence="2 3">
    <name type="scientific">Ensete ventricosum</name>
    <name type="common">Abyssinian banana</name>
    <name type="synonym">Musa ensete</name>
    <dbReference type="NCBI Taxonomy" id="4639"/>
    <lineage>
        <taxon>Eukaryota</taxon>
        <taxon>Viridiplantae</taxon>
        <taxon>Streptophyta</taxon>
        <taxon>Embryophyta</taxon>
        <taxon>Tracheophyta</taxon>
        <taxon>Spermatophyta</taxon>
        <taxon>Magnoliopsida</taxon>
        <taxon>Liliopsida</taxon>
        <taxon>Zingiberales</taxon>
        <taxon>Musaceae</taxon>
        <taxon>Ensete</taxon>
    </lineage>
</organism>
<dbReference type="AlphaFoldDB" id="A0AAV8R9F1"/>
<proteinExistence type="predicted"/>
<feature type="compositionally biased region" description="Polar residues" evidence="1">
    <location>
        <begin position="1"/>
        <end position="10"/>
    </location>
</feature>
<evidence type="ECO:0000313" key="2">
    <source>
        <dbReference type="EMBL" id="KAJ8492190.1"/>
    </source>
</evidence>
<feature type="region of interest" description="Disordered" evidence="1">
    <location>
        <begin position="1"/>
        <end position="24"/>
    </location>
</feature>